<dbReference type="AlphaFoldDB" id="A0AAF0YEC3"/>
<accession>A0AAF0YEC3</accession>
<dbReference type="GeneID" id="87809654"/>
<name>A0AAF0YEC3_9TREE</name>
<dbReference type="Proteomes" id="UP000827549">
    <property type="component" value="Chromosome 4"/>
</dbReference>
<gene>
    <name evidence="1" type="ORF">LOC62_04G006431</name>
</gene>
<keyword evidence="2" id="KW-1185">Reference proteome</keyword>
<dbReference type="EMBL" id="CP086717">
    <property type="protein sequence ID" value="WOO82951.1"/>
    <property type="molecule type" value="Genomic_DNA"/>
</dbReference>
<protein>
    <submittedName>
        <fullName evidence="1">Uncharacterized protein</fullName>
    </submittedName>
</protein>
<sequence length="91" mass="10143">MAITWTMILEAGGPTHAAPDSTPREHRLKTPLIPYVFNIDWQVRIKQQATADGEPQEDEGYEALAAGEELAAARDETRAVRASARVRAWRD</sequence>
<evidence type="ECO:0000313" key="2">
    <source>
        <dbReference type="Proteomes" id="UP000827549"/>
    </source>
</evidence>
<reference evidence="1" key="1">
    <citation type="submission" date="2023-10" db="EMBL/GenBank/DDBJ databases">
        <authorList>
            <person name="Noh H."/>
        </authorList>
    </citation>
    <scope>NUCLEOTIDE SEQUENCE</scope>
    <source>
        <strain evidence="1">DUCC4014</strain>
    </source>
</reference>
<organism evidence="1 2">
    <name type="scientific">Vanrija pseudolonga</name>
    <dbReference type="NCBI Taxonomy" id="143232"/>
    <lineage>
        <taxon>Eukaryota</taxon>
        <taxon>Fungi</taxon>
        <taxon>Dikarya</taxon>
        <taxon>Basidiomycota</taxon>
        <taxon>Agaricomycotina</taxon>
        <taxon>Tremellomycetes</taxon>
        <taxon>Trichosporonales</taxon>
        <taxon>Trichosporonaceae</taxon>
        <taxon>Vanrija</taxon>
    </lineage>
</organism>
<dbReference type="RefSeq" id="XP_062628983.1">
    <property type="nucleotide sequence ID" value="XM_062772999.1"/>
</dbReference>
<evidence type="ECO:0000313" key="1">
    <source>
        <dbReference type="EMBL" id="WOO82951.1"/>
    </source>
</evidence>
<proteinExistence type="predicted"/>